<proteinExistence type="predicted"/>
<reference key="1">
    <citation type="journal article" date="2011" name="Mol. Biol. Evol.">
        <title>Unity in variety -- the pan-genome of the Chlamydiae.</title>
        <authorList>
            <person name="Collingro A."/>
            <person name="Tischler P."/>
            <person name="Weinmaier T."/>
            <person name="Penz T."/>
            <person name="Heinz E."/>
            <person name="Brunham R.C."/>
            <person name="Read T.D."/>
            <person name="Bavoil P.M."/>
            <person name="Sachse K."/>
            <person name="Kahane S."/>
            <person name="Friedman M.G."/>
            <person name="Rattei T."/>
            <person name="Myers G.S.A."/>
            <person name="Horn M."/>
        </authorList>
    </citation>
    <scope>NUCLEOTIDE SEQUENCE</scope>
    <source>
        <strain>Z</strain>
    </source>
</reference>
<dbReference type="EMBL" id="FR872582">
    <property type="protein sequence ID" value="CCB88042.1"/>
    <property type="molecule type" value="Genomic_DNA"/>
</dbReference>
<dbReference type="AlphaFoldDB" id="F8L5Q0"/>
<gene>
    <name evidence="1" type="ordered locus">SNE_A01650</name>
</gene>
<organism evidence="1 2">
    <name type="scientific">Simkania negevensis (strain ATCC VR-1471 / DSM 27360 / Z)</name>
    <dbReference type="NCBI Taxonomy" id="331113"/>
    <lineage>
        <taxon>Bacteria</taxon>
        <taxon>Pseudomonadati</taxon>
        <taxon>Chlamydiota</taxon>
        <taxon>Chlamydiia</taxon>
        <taxon>Parachlamydiales</taxon>
        <taxon>Simkaniaceae</taxon>
        <taxon>Simkania</taxon>
    </lineage>
</organism>
<protein>
    <submittedName>
        <fullName evidence="1">Uncharacterized protein</fullName>
    </submittedName>
</protein>
<name>F8L5Q0_SIMNZ</name>
<dbReference type="HOGENOM" id="CLU_990066_0_0_0"/>
<sequence>MSDSFKIDSFPSMFKWLESAVSDFDEAEPAYNKALCFGVYVTTLACTPLTILVDLCIGSVEAVFQVIRHQDFQKAGIALKSKWVEALFQESTFFVIGITSLVSELGNWQMSYRVTKRLVQDISEYVNLGTPQIFNRIRYPIPQGGLPMPESCVELADRQRFDIYNTSRSQFYKDLNAFKKKYSETALKKTLDESSNRIHGLNNILERVLKATTPVDAMGLNLDSLKESDVRRRLEDMKNCFISYLDNQAVQEGLKVMTSAHQTLLGYLELPIHVRAEIKQP</sequence>
<keyword evidence="2" id="KW-1185">Reference proteome</keyword>
<dbReference type="KEGG" id="sng:SNE_A01650"/>
<evidence type="ECO:0000313" key="1">
    <source>
        <dbReference type="EMBL" id="CCB88042.1"/>
    </source>
</evidence>
<dbReference type="Proteomes" id="UP000000496">
    <property type="component" value="Chromosome gsn.131"/>
</dbReference>
<dbReference type="STRING" id="331113.SNE_A01650"/>
<accession>F8L5Q0</accession>
<evidence type="ECO:0000313" key="2">
    <source>
        <dbReference type="Proteomes" id="UP000000496"/>
    </source>
</evidence>
<reference evidence="1 2" key="2">
    <citation type="journal article" date="2011" name="Mol. Biol. Evol.">
        <title>Unity in variety--the pan-genome of the Chlamydiae.</title>
        <authorList>
            <person name="Collingro A."/>
            <person name="Tischler P."/>
            <person name="Weinmaier T."/>
            <person name="Penz T."/>
            <person name="Heinz E."/>
            <person name="Brunham R.C."/>
            <person name="Read T.D."/>
            <person name="Bavoil P.M."/>
            <person name="Sachse K."/>
            <person name="Kahane S."/>
            <person name="Friedman M.G."/>
            <person name="Rattei T."/>
            <person name="Myers G.S."/>
            <person name="Horn M."/>
        </authorList>
    </citation>
    <scope>NUCLEOTIDE SEQUENCE [LARGE SCALE GENOMIC DNA]</scope>
    <source>
        <strain evidence="2">ATCC VR-1471 / Z</strain>
    </source>
</reference>